<feature type="transmembrane region" description="Helical" evidence="11">
    <location>
        <begin position="15"/>
        <end position="33"/>
    </location>
</feature>
<evidence type="ECO:0000256" key="6">
    <source>
        <dbReference type="ARBA" id="ARBA00022989"/>
    </source>
</evidence>
<dbReference type="GO" id="GO:0004984">
    <property type="term" value="F:olfactory receptor activity"/>
    <property type="evidence" value="ECO:0007669"/>
    <property type="project" value="InterPro"/>
</dbReference>
<evidence type="ECO:0000313" key="12">
    <source>
        <dbReference type="EMBL" id="KAG6448370.1"/>
    </source>
</evidence>
<keyword evidence="5" id="KW-0552">Olfaction</keyword>
<name>A0A922CIR2_MANSE</name>
<comment type="subcellular location">
    <subcellularLocation>
        <location evidence="1">Cell membrane</location>
        <topology evidence="1">Multi-pass membrane protein</topology>
    </subcellularLocation>
</comment>
<gene>
    <name evidence="12" type="ORF">O3G_MSEX005438</name>
</gene>
<dbReference type="PANTHER" id="PTHR21137:SF35">
    <property type="entry name" value="ODORANT RECEPTOR 19A-RELATED"/>
    <property type="match status" value="1"/>
</dbReference>
<feature type="transmembrane region" description="Helical" evidence="11">
    <location>
        <begin position="80"/>
        <end position="100"/>
    </location>
</feature>
<dbReference type="AlphaFoldDB" id="A0A922CIR2"/>
<dbReference type="GO" id="GO:0005886">
    <property type="term" value="C:plasma membrane"/>
    <property type="evidence" value="ECO:0007669"/>
    <property type="project" value="UniProtKB-SubCell"/>
</dbReference>
<keyword evidence="3" id="KW-0716">Sensory transduction</keyword>
<keyword evidence="13" id="KW-1185">Reference proteome</keyword>
<keyword evidence="7 11" id="KW-0472">Membrane</keyword>
<feature type="compositionally biased region" description="Low complexity" evidence="10">
    <location>
        <begin position="472"/>
        <end position="487"/>
    </location>
</feature>
<keyword evidence="9" id="KW-0807">Transducer</keyword>
<reference evidence="12" key="1">
    <citation type="journal article" date="2016" name="Insect Biochem. Mol. Biol.">
        <title>Multifaceted biological insights from a draft genome sequence of the tobacco hornworm moth, Manduca sexta.</title>
        <authorList>
            <person name="Kanost M.R."/>
            <person name="Arrese E.L."/>
            <person name="Cao X."/>
            <person name="Chen Y.R."/>
            <person name="Chellapilla S."/>
            <person name="Goldsmith M.R."/>
            <person name="Grosse-Wilde E."/>
            <person name="Heckel D.G."/>
            <person name="Herndon N."/>
            <person name="Jiang H."/>
            <person name="Papanicolaou A."/>
            <person name="Qu J."/>
            <person name="Soulages J.L."/>
            <person name="Vogel H."/>
            <person name="Walters J."/>
            <person name="Waterhouse R.M."/>
            <person name="Ahn S.J."/>
            <person name="Almeida F.C."/>
            <person name="An C."/>
            <person name="Aqrawi P."/>
            <person name="Bretschneider A."/>
            <person name="Bryant W.B."/>
            <person name="Bucks S."/>
            <person name="Chao H."/>
            <person name="Chevignon G."/>
            <person name="Christen J.M."/>
            <person name="Clarke D.F."/>
            <person name="Dittmer N.T."/>
            <person name="Ferguson L.C.F."/>
            <person name="Garavelou S."/>
            <person name="Gordon K.H.J."/>
            <person name="Gunaratna R.T."/>
            <person name="Han Y."/>
            <person name="Hauser F."/>
            <person name="He Y."/>
            <person name="Heidel-Fischer H."/>
            <person name="Hirsh A."/>
            <person name="Hu Y."/>
            <person name="Jiang H."/>
            <person name="Kalra D."/>
            <person name="Klinner C."/>
            <person name="Konig C."/>
            <person name="Kovar C."/>
            <person name="Kroll A.R."/>
            <person name="Kuwar S.S."/>
            <person name="Lee S.L."/>
            <person name="Lehman R."/>
            <person name="Li K."/>
            <person name="Li Z."/>
            <person name="Liang H."/>
            <person name="Lovelace S."/>
            <person name="Lu Z."/>
            <person name="Mansfield J.H."/>
            <person name="McCulloch K.J."/>
            <person name="Mathew T."/>
            <person name="Morton B."/>
            <person name="Muzny D.M."/>
            <person name="Neunemann D."/>
            <person name="Ongeri F."/>
            <person name="Pauchet Y."/>
            <person name="Pu L.L."/>
            <person name="Pyrousis I."/>
            <person name="Rao X.J."/>
            <person name="Redding A."/>
            <person name="Roesel C."/>
            <person name="Sanchez-Gracia A."/>
            <person name="Schaack S."/>
            <person name="Shukla A."/>
            <person name="Tetreau G."/>
            <person name="Wang Y."/>
            <person name="Xiong G.H."/>
            <person name="Traut W."/>
            <person name="Walsh T.K."/>
            <person name="Worley K.C."/>
            <person name="Wu D."/>
            <person name="Wu W."/>
            <person name="Wu Y.Q."/>
            <person name="Zhang X."/>
            <person name="Zou Z."/>
            <person name="Zucker H."/>
            <person name="Briscoe A.D."/>
            <person name="Burmester T."/>
            <person name="Clem R.J."/>
            <person name="Feyereisen R."/>
            <person name="Grimmelikhuijzen C.J.P."/>
            <person name="Hamodrakas S.J."/>
            <person name="Hansson B.S."/>
            <person name="Huguet E."/>
            <person name="Jermiin L.S."/>
            <person name="Lan Q."/>
            <person name="Lehman H.K."/>
            <person name="Lorenzen M."/>
            <person name="Merzendorfer H."/>
            <person name="Michalopoulos I."/>
            <person name="Morton D.B."/>
            <person name="Muthukrishnan S."/>
            <person name="Oakeshott J.G."/>
            <person name="Palmer W."/>
            <person name="Park Y."/>
            <person name="Passarelli A.L."/>
            <person name="Rozas J."/>
            <person name="Schwartz L.M."/>
            <person name="Smith W."/>
            <person name="Southgate A."/>
            <person name="Vilcinskas A."/>
            <person name="Vogt R."/>
            <person name="Wang P."/>
            <person name="Werren J."/>
            <person name="Yu X.Q."/>
            <person name="Zhou J.J."/>
            <person name="Brown S.J."/>
            <person name="Scherer S.E."/>
            <person name="Richards S."/>
            <person name="Blissard G.W."/>
        </authorList>
    </citation>
    <scope>NUCLEOTIDE SEQUENCE</scope>
</reference>
<evidence type="ECO:0000313" key="13">
    <source>
        <dbReference type="Proteomes" id="UP000791440"/>
    </source>
</evidence>
<evidence type="ECO:0008006" key="14">
    <source>
        <dbReference type="Google" id="ProtNLM"/>
    </source>
</evidence>
<keyword evidence="2" id="KW-1003">Cell membrane</keyword>
<keyword evidence="8" id="KW-0675">Receptor</keyword>
<feature type="transmembrane region" description="Helical" evidence="11">
    <location>
        <begin position="45"/>
        <end position="65"/>
    </location>
</feature>
<evidence type="ECO:0000256" key="2">
    <source>
        <dbReference type="ARBA" id="ARBA00022475"/>
    </source>
</evidence>
<dbReference type="GO" id="GO:0005549">
    <property type="term" value="F:odorant binding"/>
    <property type="evidence" value="ECO:0007669"/>
    <property type="project" value="InterPro"/>
</dbReference>
<sequence length="497" mass="57095">MEINTDKPREKKFKTFNETFSLCAFALAFAFLYPNRTNAVKRAVIITLIILFNGGQLFWFITYTLKCLYTLDILNFARNMTLAVVLILFFIKTYYVIYATKDFAPILIKMSNDLLAANELEEDYQAIYEEHIRQGKVGQISWLLIPIVLSAQFPIYAGICMSIESIKTDNFTRLMVHDMELLFVEDIQSETPFFQCMFAYNCCQCIVLVPNYCGFDGSFCIATTHLRMKLKLMTHKVHRAFAHAQNTNELRKMVNEAIQDHQDALKFYKEMQHVYGPWLFAVFMLTSFMISFNLYMIYLLKRVDPKYTLFGLVGVLHIYLPCHYASTLTKVGEEIGPDLYDTPWEKWADPEVTKLLIFMIARAQKTLIVTGNGLVVFNMELFKSIIQNIYFAIEAHIVVPSHTWGYKSLQRLRNVCIRIGFSHGCAASNTKNYSKDRHTADTHVKLIKPNLEPLFASELSYAARPKHDNRNSRASAVVSAGARVTSAPQRNGTACRE</sequence>
<evidence type="ECO:0000256" key="5">
    <source>
        <dbReference type="ARBA" id="ARBA00022725"/>
    </source>
</evidence>
<feature type="compositionally biased region" description="Polar residues" evidence="10">
    <location>
        <begin position="488"/>
        <end position="497"/>
    </location>
</feature>
<keyword evidence="6 11" id="KW-1133">Transmembrane helix</keyword>
<feature type="transmembrane region" description="Helical" evidence="11">
    <location>
        <begin position="140"/>
        <end position="159"/>
    </location>
</feature>
<reference evidence="12" key="2">
    <citation type="submission" date="2020-12" db="EMBL/GenBank/DDBJ databases">
        <authorList>
            <person name="Kanost M."/>
        </authorList>
    </citation>
    <scope>NUCLEOTIDE SEQUENCE</scope>
</reference>
<proteinExistence type="predicted"/>
<dbReference type="InterPro" id="IPR004117">
    <property type="entry name" value="7tm6_olfct_rcpt"/>
</dbReference>
<evidence type="ECO:0000256" key="8">
    <source>
        <dbReference type="ARBA" id="ARBA00023170"/>
    </source>
</evidence>
<dbReference type="Pfam" id="PF02949">
    <property type="entry name" value="7tm_6"/>
    <property type="match status" value="1"/>
</dbReference>
<evidence type="ECO:0000256" key="11">
    <source>
        <dbReference type="SAM" id="Phobius"/>
    </source>
</evidence>
<feature type="transmembrane region" description="Helical" evidence="11">
    <location>
        <begin position="307"/>
        <end position="326"/>
    </location>
</feature>
<comment type="caution">
    <text evidence="12">The sequence shown here is derived from an EMBL/GenBank/DDBJ whole genome shotgun (WGS) entry which is preliminary data.</text>
</comment>
<evidence type="ECO:0000256" key="10">
    <source>
        <dbReference type="SAM" id="MobiDB-lite"/>
    </source>
</evidence>
<evidence type="ECO:0000256" key="7">
    <source>
        <dbReference type="ARBA" id="ARBA00023136"/>
    </source>
</evidence>
<feature type="region of interest" description="Disordered" evidence="10">
    <location>
        <begin position="466"/>
        <end position="497"/>
    </location>
</feature>
<evidence type="ECO:0000256" key="9">
    <source>
        <dbReference type="ARBA" id="ARBA00023224"/>
    </source>
</evidence>
<protein>
    <recommendedName>
        <fullName evidence="14">Odorant receptor</fullName>
    </recommendedName>
</protein>
<dbReference type="Proteomes" id="UP000791440">
    <property type="component" value="Unassembled WGS sequence"/>
</dbReference>
<organism evidence="12 13">
    <name type="scientific">Manduca sexta</name>
    <name type="common">Tobacco hawkmoth</name>
    <name type="synonym">Tobacco hornworm</name>
    <dbReference type="NCBI Taxonomy" id="7130"/>
    <lineage>
        <taxon>Eukaryota</taxon>
        <taxon>Metazoa</taxon>
        <taxon>Ecdysozoa</taxon>
        <taxon>Arthropoda</taxon>
        <taxon>Hexapoda</taxon>
        <taxon>Insecta</taxon>
        <taxon>Pterygota</taxon>
        <taxon>Neoptera</taxon>
        <taxon>Endopterygota</taxon>
        <taxon>Lepidoptera</taxon>
        <taxon>Glossata</taxon>
        <taxon>Ditrysia</taxon>
        <taxon>Bombycoidea</taxon>
        <taxon>Sphingidae</taxon>
        <taxon>Sphinginae</taxon>
        <taxon>Sphingini</taxon>
        <taxon>Manduca</taxon>
    </lineage>
</organism>
<evidence type="ECO:0000256" key="1">
    <source>
        <dbReference type="ARBA" id="ARBA00004651"/>
    </source>
</evidence>
<evidence type="ECO:0000256" key="4">
    <source>
        <dbReference type="ARBA" id="ARBA00022692"/>
    </source>
</evidence>
<feature type="transmembrane region" description="Helical" evidence="11">
    <location>
        <begin position="278"/>
        <end position="300"/>
    </location>
</feature>
<keyword evidence="4 11" id="KW-0812">Transmembrane</keyword>
<dbReference type="EMBL" id="JH668356">
    <property type="protein sequence ID" value="KAG6448370.1"/>
    <property type="molecule type" value="Genomic_DNA"/>
</dbReference>
<evidence type="ECO:0000256" key="3">
    <source>
        <dbReference type="ARBA" id="ARBA00022606"/>
    </source>
</evidence>
<dbReference type="GO" id="GO:0007165">
    <property type="term" value="P:signal transduction"/>
    <property type="evidence" value="ECO:0007669"/>
    <property type="project" value="UniProtKB-KW"/>
</dbReference>
<accession>A0A922CIR2</accession>
<dbReference type="PANTHER" id="PTHR21137">
    <property type="entry name" value="ODORANT RECEPTOR"/>
    <property type="match status" value="1"/>
</dbReference>